<accession>A0A9P5PFE3</accession>
<evidence type="ECO:0000313" key="12">
    <source>
        <dbReference type="Proteomes" id="UP000772434"/>
    </source>
</evidence>
<keyword evidence="7 9" id="KW-0408">Iron</keyword>
<evidence type="ECO:0000256" key="1">
    <source>
        <dbReference type="ARBA" id="ARBA00001971"/>
    </source>
</evidence>
<comment type="caution">
    <text evidence="11">The sequence shown here is derived from an EMBL/GenBank/DDBJ whole genome shotgun (WGS) entry which is preliminary data.</text>
</comment>
<evidence type="ECO:0000313" key="11">
    <source>
        <dbReference type="EMBL" id="KAF9062304.1"/>
    </source>
</evidence>
<dbReference type="PROSITE" id="PS00086">
    <property type="entry name" value="CYTOCHROME_P450"/>
    <property type="match status" value="1"/>
</dbReference>
<dbReference type="InterPro" id="IPR017972">
    <property type="entry name" value="Cyt_P450_CS"/>
</dbReference>
<dbReference type="CDD" id="cd11065">
    <property type="entry name" value="CYP64-like"/>
    <property type="match status" value="1"/>
</dbReference>
<dbReference type="GO" id="GO:0004497">
    <property type="term" value="F:monooxygenase activity"/>
    <property type="evidence" value="ECO:0007669"/>
    <property type="project" value="UniProtKB-KW"/>
</dbReference>
<evidence type="ECO:0000256" key="6">
    <source>
        <dbReference type="ARBA" id="ARBA00023002"/>
    </source>
</evidence>
<keyword evidence="6 10" id="KW-0560">Oxidoreductase</keyword>
<dbReference type="InterPro" id="IPR036396">
    <property type="entry name" value="Cyt_P450_sf"/>
</dbReference>
<evidence type="ECO:0000256" key="8">
    <source>
        <dbReference type="ARBA" id="ARBA00023033"/>
    </source>
</evidence>
<keyword evidence="12" id="KW-1185">Reference proteome</keyword>
<sequence length="525" mass="60019">MRTYLSAPEVLRADSSQTSPTYIHLLTSIPILLRKVITDADGNPIPPGPNTRYLFLRKYPERALRSWAQQYGNLFSLWIGTQLVVIISDAQVARDLLVTNGAVFSSRKRYFMKSQTILAGRAITATPYGETWRHHRKLAMQLLTPKAIEGYAQSLGYESHIMARTLMEDGHYGKTPLNPSNYAGRYALNNMLLVSFGIRTDTIADPLINRALDLAMEFMDLTGPLANPIDFLEPLQWIPSTMRTRGRKLHKDLLEVYGSMILRMKKRLDVGDYVPDCLVKTLIRDREKEKLDWEDLCMLSAVFTLGGVHSTSGIIQWFLALIPSHPEIAMRAHEELDRVIGRDRLPTDEDEADLPYIRAIIKEVQRVHAPFWIVTPHATSEDFTYEGQFIPKDTVVILNSYAIHHNSEHYKDAWIFNPDRYLGDDLSCAESAKLPNALDRDHWAFGAGRRICPGIHVAERELWLAVSQLLWSFNFHALPDEPICLEEYEGMAGRTPLPFRIKLQPRHENVEAVLKLNEEVTYWTL</sequence>
<keyword evidence="5 9" id="KW-0479">Metal-binding</keyword>
<dbReference type="AlphaFoldDB" id="A0A9P5PFE3"/>
<organism evidence="11 12">
    <name type="scientific">Rhodocollybia butyracea</name>
    <dbReference type="NCBI Taxonomy" id="206335"/>
    <lineage>
        <taxon>Eukaryota</taxon>
        <taxon>Fungi</taxon>
        <taxon>Dikarya</taxon>
        <taxon>Basidiomycota</taxon>
        <taxon>Agaricomycotina</taxon>
        <taxon>Agaricomycetes</taxon>
        <taxon>Agaricomycetidae</taxon>
        <taxon>Agaricales</taxon>
        <taxon>Marasmiineae</taxon>
        <taxon>Omphalotaceae</taxon>
        <taxon>Rhodocollybia</taxon>
    </lineage>
</organism>
<dbReference type="GO" id="GO:0005506">
    <property type="term" value="F:iron ion binding"/>
    <property type="evidence" value="ECO:0007669"/>
    <property type="project" value="InterPro"/>
</dbReference>
<proteinExistence type="inferred from homology"/>
<dbReference type="OrthoDB" id="1470350at2759"/>
<dbReference type="PANTHER" id="PTHR46300:SF5">
    <property type="entry name" value="CYTOCHROME P450"/>
    <property type="match status" value="1"/>
</dbReference>
<dbReference type="SUPFAM" id="SSF48264">
    <property type="entry name" value="Cytochrome P450"/>
    <property type="match status" value="1"/>
</dbReference>
<dbReference type="InterPro" id="IPR002401">
    <property type="entry name" value="Cyt_P450_E_grp-I"/>
</dbReference>
<dbReference type="PRINTS" id="PR00463">
    <property type="entry name" value="EP450I"/>
</dbReference>
<evidence type="ECO:0000256" key="3">
    <source>
        <dbReference type="ARBA" id="ARBA00010617"/>
    </source>
</evidence>
<feature type="binding site" description="axial binding residue" evidence="9">
    <location>
        <position position="452"/>
    </location>
    <ligand>
        <name>heme</name>
        <dbReference type="ChEBI" id="CHEBI:30413"/>
    </ligand>
    <ligandPart>
        <name>Fe</name>
        <dbReference type="ChEBI" id="CHEBI:18248"/>
    </ligandPart>
</feature>
<dbReference type="GO" id="GO:0020037">
    <property type="term" value="F:heme binding"/>
    <property type="evidence" value="ECO:0007669"/>
    <property type="project" value="InterPro"/>
</dbReference>
<name>A0A9P5PFE3_9AGAR</name>
<keyword evidence="4 9" id="KW-0349">Heme</keyword>
<gene>
    <name evidence="11" type="ORF">BDP27DRAFT_1394088</name>
</gene>
<evidence type="ECO:0000256" key="10">
    <source>
        <dbReference type="RuleBase" id="RU000461"/>
    </source>
</evidence>
<evidence type="ECO:0000256" key="2">
    <source>
        <dbReference type="ARBA" id="ARBA00005179"/>
    </source>
</evidence>
<dbReference type="EMBL" id="JADNRY010000176">
    <property type="protein sequence ID" value="KAF9062304.1"/>
    <property type="molecule type" value="Genomic_DNA"/>
</dbReference>
<protein>
    <submittedName>
        <fullName evidence="11">Cytochrome P450</fullName>
    </submittedName>
</protein>
<dbReference type="PRINTS" id="PR00385">
    <property type="entry name" value="P450"/>
</dbReference>
<dbReference type="InterPro" id="IPR001128">
    <property type="entry name" value="Cyt_P450"/>
</dbReference>
<comment type="cofactor">
    <cofactor evidence="1 9">
        <name>heme</name>
        <dbReference type="ChEBI" id="CHEBI:30413"/>
    </cofactor>
</comment>
<evidence type="ECO:0000256" key="4">
    <source>
        <dbReference type="ARBA" id="ARBA00022617"/>
    </source>
</evidence>
<dbReference type="InterPro" id="IPR050364">
    <property type="entry name" value="Cytochrome_P450_fung"/>
</dbReference>
<dbReference type="Pfam" id="PF00067">
    <property type="entry name" value="p450"/>
    <property type="match status" value="1"/>
</dbReference>
<comment type="pathway">
    <text evidence="2">Secondary metabolite biosynthesis.</text>
</comment>
<evidence type="ECO:0000256" key="9">
    <source>
        <dbReference type="PIRSR" id="PIRSR602401-1"/>
    </source>
</evidence>
<dbReference type="Proteomes" id="UP000772434">
    <property type="component" value="Unassembled WGS sequence"/>
</dbReference>
<dbReference type="Gene3D" id="1.10.630.10">
    <property type="entry name" value="Cytochrome P450"/>
    <property type="match status" value="1"/>
</dbReference>
<evidence type="ECO:0000256" key="7">
    <source>
        <dbReference type="ARBA" id="ARBA00023004"/>
    </source>
</evidence>
<reference evidence="11" key="1">
    <citation type="submission" date="2020-11" db="EMBL/GenBank/DDBJ databases">
        <authorList>
            <consortium name="DOE Joint Genome Institute"/>
            <person name="Ahrendt S."/>
            <person name="Riley R."/>
            <person name="Andreopoulos W."/>
            <person name="Labutti K."/>
            <person name="Pangilinan J."/>
            <person name="Ruiz-Duenas F.J."/>
            <person name="Barrasa J.M."/>
            <person name="Sanchez-Garcia M."/>
            <person name="Camarero S."/>
            <person name="Miyauchi S."/>
            <person name="Serrano A."/>
            <person name="Linde D."/>
            <person name="Babiker R."/>
            <person name="Drula E."/>
            <person name="Ayuso-Fernandez I."/>
            <person name="Pacheco R."/>
            <person name="Padilla G."/>
            <person name="Ferreira P."/>
            <person name="Barriuso J."/>
            <person name="Kellner H."/>
            <person name="Castanera R."/>
            <person name="Alfaro M."/>
            <person name="Ramirez L."/>
            <person name="Pisabarro A.G."/>
            <person name="Kuo A."/>
            <person name="Tritt A."/>
            <person name="Lipzen A."/>
            <person name="He G."/>
            <person name="Yan M."/>
            <person name="Ng V."/>
            <person name="Cullen D."/>
            <person name="Martin F."/>
            <person name="Rosso M.-N."/>
            <person name="Henrissat B."/>
            <person name="Hibbett D."/>
            <person name="Martinez A.T."/>
            <person name="Grigoriev I.V."/>
        </authorList>
    </citation>
    <scope>NUCLEOTIDE SEQUENCE</scope>
    <source>
        <strain evidence="11">AH 40177</strain>
    </source>
</reference>
<evidence type="ECO:0000256" key="5">
    <source>
        <dbReference type="ARBA" id="ARBA00022723"/>
    </source>
</evidence>
<dbReference type="PANTHER" id="PTHR46300">
    <property type="entry name" value="P450, PUTATIVE (EUROFUNG)-RELATED-RELATED"/>
    <property type="match status" value="1"/>
</dbReference>
<comment type="similarity">
    <text evidence="3 10">Belongs to the cytochrome P450 family.</text>
</comment>
<keyword evidence="8 10" id="KW-0503">Monooxygenase</keyword>
<dbReference type="GO" id="GO:0016705">
    <property type="term" value="F:oxidoreductase activity, acting on paired donors, with incorporation or reduction of molecular oxygen"/>
    <property type="evidence" value="ECO:0007669"/>
    <property type="project" value="InterPro"/>
</dbReference>